<evidence type="ECO:0000256" key="9">
    <source>
        <dbReference type="ARBA" id="ARBA00023242"/>
    </source>
</evidence>
<feature type="domain" description="CULT" evidence="15">
    <location>
        <begin position="316"/>
        <end position="423"/>
    </location>
</feature>
<dbReference type="GO" id="GO:0016567">
    <property type="term" value="P:protein ubiquitination"/>
    <property type="evidence" value="ECO:0007669"/>
    <property type="project" value="UniProtKB-UniPathway"/>
</dbReference>
<dbReference type="SUPFAM" id="SSF88697">
    <property type="entry name" value="PUA domain-like"/>
    <property type="match status" value="1"/>
</dbReference>
<evidence type="ECO:0000256" key="2">
    <source>
        <dbReference type="ARBA" id="ARBA00004906"/>
    </source>
</evidence>
<gene>
    <name evidence="17" type="primary">LOC103508391</name>
</gene>
<dbReference type="CDD" id="cd15777">
    <property type="entry name" value="CRBN_C_like"/>
    <property type="match status" value="1"/>
</dbReference>
<keyword evidence="8" id="KW-0832">Ubl conjugation</keyword>
<dbReference type="RefSeq" id="XP_026678779.1">
    <property type="nucleotide sequence ID" value="XM_026822978.1"/>
</dbReference>
<comment type="function">
    <text evidence="11">Substrate recognition component of a DCX (DDB1-CUL4-X-box) E3 protein ligase complex that mediates the ubiquitination and subsequent proteasomal degradation of target proteins. Has an essential role in mediating growth by negatively regulating insulin signaling. It also has a role in maintaining presynaptic function in the neuromuscular junction synapses of third-instar larvae.</text>
</comment>
<feature type="compositionally biased region" description="Polar residues" evidence="13">
    <location>
        <begin position="22"/>
        <end position="31"/>
    </location>
</feature>
<organism evidence="16 17">
    <name type="scientific">Diaphorina citri</name>
    <name type="common">Asian citrus psyllid</name>
    <dbReference type="NCBI Taxonomy" id="121845"/>
    <lineage>
        <taxon>Eukaryota</taxon>
        <taxon>Metazoa</taxon>
        <taxon>Ecdysozoa</taxon>
        <taxon>Arthropoda</taxon>
        <taxon>Hexapoda</taxon>
        <taxon>Insecta</taxon>
        <taxon>Pterygota</taxon>
        <taxon>Neoptera</taxon>
        <taxon>Paraneoptera</taxon>
        <taxon>Hemiptera</taxon>
        <taxon>Sternorrhyncha</taxon>
        <taxon>Psylloidea</taxon>
        <taxon>Psyllidae</taxon>
        <taxon>Diaphorininae</taxon>
        <taxon>Diaphorina</taxon>
    </lineage>
</organism>
<evidence type="ECO:0000256" key="6">
    <source>
        <dbReference type="ARBA" id="ARBA00022786"/>
    </source>
</evidence>
<dbReference type="Proteomes" id="UP000079169">
    <property type="component" value="Unplaced"/>
</dbReference>
<evidence type="ECO:0000256" key="4">
    <source>
        <dbReference type="ARBA" id="ARBA00014394"/>
    </source>
</evidence>
<comment type="similarity">
    <text evidence="3">Belongs to the CRBN family.</text>
</comment>
<dbReference type="InterPro" id="IPR046336">
    <property type="entry name" value="Lon_prtase_N_sf"/>
</dbReference>
<comment type="subcellular location">
    <subcellularLocation>
        <location evidence="1">Nucleus</location>
    </subcellularLocation>
</comment>
<keyword evidence="5" id="KW-0479">Metal-binding</keyword>
<dbReference type="Gene3D" id="1.20.58.1480">
    <property type="match status" value="1"/>
</dbReference>
<dbReference type="InterPro" id="IPR003111">
    <property type="entry name" value="Lon_prtase_N"/>
</dbReference>
<feature type="region of interest" description="Disordered" evidence="13">
    <location>
        <begin position="18"/>
        <end position="44"/>
    </location>
</feature>
<evidence type="ECO:0000256" key="8">
    <source>
        <dbReference type="ARBA" id="ARBA00022843"/>
    </source>
</evidence>
<evidence type="ECO:0000313" key="17">
    <source>
        <dbReference type="RefSeq" id="XP_026678779.1"/>
    </source>
</evidence>
<dbReference type="GeneID" id="103508391"/>
<evidence type="ECO:0000256" key="1">
    <source>
        <dbReference type="ARBA" id="ARBA00004123"/>
    </source>
</evidence>
<dbReference type="STRING" id="121845.A0A3Q0IR58"/>
<dbReference type="Gene3D" id="2.170.150.20">
    <property type="entry name" value="Peptide methionine sulfoxide reductase"/>
    <property type="match status" value="1"/>
</dbReference>
<evidence type="ECO:0000256" key="3">
    <source>
        <dbReference type="ARBA" id="ARBA00005293"/>
    </source>
</evidence>
<comment type="pathway">
    <text evidence="2">Protein modification; protein ubiquitination.</text>
</comment>
<keyword evidence="16" id="KW-1185">Reference proteome</keyword>
<dbReference type="CTD" id="41230"/>
<dbReference type="PROSITE" id="PS51787">
    <property type="entry name" value="LON_N"/>
    <property type="match status" value="1"/>
</dbReference>
<dbReference type="FunFam" id="2.170.150.20:FF:000007">
    <property type="entry name" value="Protein cereblon"/>
    <property type="match status" value="1"/>
</dbReference>
<dbReference type="Pfam" id="PF03226">
    <property type="entry name" value="Yippee-Mis18"/>
    <property type="match status" value="1"/>
</dbReference>
<protein>
    <recommendedName>
        <fullName evidence="4">Protein cereblon</fullName>
    </recommendedName>
    <alternativeName>
        <fullName evidence="10">Protein ohgata</fullName>
    </alternativeName>
</protein>
<evidence type="ECO:0000259" key="14">
    <source>
        <dbReference type="PROSITE" id="PS51787"/>
    </source>
</evidence>
<evidence type="ECO:0000256" key="7">
    <source>
        <dbReference type="ARBA" id="ARBA00022833"/>
    </source>
</evidence>
<keyword evidence="9" id="KW-0539">Nucleus</keyword>
<dbReference type="InterPro" id="IPR004910">
    <property type="entry name" value="Yippee/Mis18/Cereblon"/>
</dbReference>
<evidence type="ECO:0000256" key="12">
    <source>
        <dbReference type="ARBA" id="ARBA00046796"/>
    </source>
</evidence>
<dbReference type="GO" id="GO:0005634">
    <property type="term" value="C:nucleus"/>
    <property type="evidence" value="ECO:0007669"/>
    <property type="project" value="UniProtKB-SubCell"/>
</dbReference>
<accession>A0A3Q0IR58</accession>
<dbReference type="UniPathway" id="UPA00143"/>
<feature type="domain" description="Lon N-terminal" evidence="14">
    <location>
        <begin position="78"/>
        <end position="316"/>
    </location>
</feature>
<name>A0A3Q0IR58_DIACI</name>
<keyword evidence="6" id="KW-0833">Ubl conjugation pathway</keyword>
<dbReference type="KEGG" id="dci:103508391"/>
<evidence type="ECO:0000256" key="11">
    <source>
        <dbReference type="ARBA" id="ARBA00046075"/>
    </source>
</evidence>
<reference evidence="17" key="1">
    <citation type="submission" date="2025-08" db="UniProtKB">
        <authorList>
            <consortium name="RefSeq"/>
        </authorList>
    </citation>
    <scope>IDENTIFICATION</scope>
</reference>
<evidence type="ECO:0000256" key="5">
    <source>
        <dbReference type="ARBA" id="ARBA00022723"/>
    </source>
</evidence>
<dbReference type="InterPro" id="IPR034750">
    <property type="entry name" value="CULT"/>
</dbReference>
<evidence type="ECO:0000256" key="13">
    <source>
        <dbReference type="SAM" id="MobiDB-lite"/>
    </source>
</evidence>
<sequence length="449" mass="51124">MVIIRDDPDLSEFRLVTRDNEPNGTESNETVADNGDESDNGEEVPFDIQLPYQHLYLARNFQALPGHTYLEEGSVQTLPLIPANLIMGLRVLIPGQTIPLNYSNPEIVNAIRESLDENHNMFGFLQKKIMHDPKRHIIASRDLGKIIGVTLEIFEVGSDEDHQGEFCCKARVTQRFRVLDCVSSGRWFAQGRVLILPEIVLEDPLQPSCPASLERWRRGSKRAVCDLQVAQTTAWPSFVYRQYELTLVVATAKQYFLTLLTDKNACCAKVPDDPVQLSYWILINFPMSDSIRVEMLSLNNALHRLHRLIDYFKNYHQSIRCIGCFQEIGLIKDIFFMSASGPQGVYINPNGFTHETITLYKVDNIILDPVVSTQYSWFPGYAWSIASCARCHCHVGWRFKAVKRALVPKCFYGITKRAITLPGRAQGERREDETDDMADNMLPPRLLAI</sequence>
<proteinExistence type="inferred from homology"/>
<comment type="subunit">
    <text evidence="12">Likely a component of a DCX (DDB1-CUL4-X-box) protein ligase complex. May interact with pic/DDB1.</text>
</comment>
<evidence type="ECO:0000256" key="10">
    <source>
        <dbReference type="ARBA" id="ARBA00030079"/>
    </source>
</evidence>
<dbReference type="Gene3D" id="2.30.130.40">
    <property type="entry name" value="LON domain-like"/>
    <property type="match status" value="1"/>
</dbReference>
<evidence type="ECO:0000259" key="15">
    <source>
        <dbReference type="PROSITE" id="PS51788"/>
    </source>
</evidence>
<dbReference type="PROSITE" id="PS51788">
    <property type="entry name" value="CULT"/>
    <property type="match status" value="1"/>
</dbReference>
<dbReference type="GO" id="GO:0046872">
    <property type="term" value="F:metal ion binding"/>
    <property type="evidence" value="ECO:0007669"/>
    <property type="project" value="UniProtKB-KW"/>
</dbReference>
<evidence type="ECO:0000313" key="16">
    <source>
        <dbReference type="Proteomes" id="UP000079169"/>
    </source>
</evidence>
<dbReference type="AlphaFoldDB" id="A0A3Q0IR58"/>
<feature type="compositionally biased region" description="Acidic residues" evidence="13">
    <location>
        <begin position="34"/>
        <end position="44"/>
    </location>
</feature>
<dbReference type="PaxDb" id="121845-A0A3Q0IR58"/>
<dbReference type="InterPro" id="IPR015947">
    <property type="entry name" value="PUA-like_sf"/>
</dbReference>
<keyword evidence="7" id="KW-0862">Zinc</keyword>
<dbReference type="Pfam" id="PF02190">
    <property type="entry name" value="LON_substr_bdg"/>
    <property type="match status" value="1"/>
</dbReference>